<dbReference type="Pfam" id="PF00439">
    <property type="entry name" value="Bromodomain"/>
    <property type="match status" value="1"/>
</dbReference>
<dbReference type="SUPFAM" id="SSF47370">
    <property type="entry name" value="Bromodomain"/>
    <property type="match status" value="1"/>
</dbReference>
<organism evidence="5 6">
    <name type="scientific">Daucus carota subsp. sativus</name>
    <name type="common">Carrot</name>
    <dbReference type="NCBI Taxonomy" id="79200"/>
    <lineage>
        <taxon>Eukaryota</taxon>
        <taxon>Viridiplantae</taxon>
        <taxon>Streptophyta</taxon>
        <taxon>Embryophyta</taxon>
        <taxon>Tracheophyta</taxon>
        <taxon>Spermatophyta</taxon>
        <taxon>Magnoliopsida</taxon>
        <taxon>eudicotyledons</taxon>
        <taxon>Gunneridae</taxon>
        <taxon>Pentapetalae</taxon>
        <taxon>asterids</taxon>
        <taxon>campanulids</taxon>
        <taxon>Apiales</taxon>
        <taxon>Apiaceae</taxon>
        <taxon>Apioideae</taxon>
        <taxon>Scandiceae</taxon>
        <taxon>Daucinae</taxon>
        <taxon>Daucus</taxon>
        <taxon>Daucus sect. Daucus</taxon>
    </lineage>
</organism>
<feature type="coiled-coil region" evidence="3">
    <location>
        <begin position="490"/>
        <end position="547"/>
    </location>
</feature>
<protein>
    <recommendedName>
        <fullName evidence="4">Bromo domain-containing protein</fullName>
    </recommendedName>
</protein>
<dbReference type="PROSITE" id="PS50014">
    <property type="entry name" value="BROMODOMAIN_2"/>
    <property type="match status" value="1"/>
</dbReference>
<dbReference type="PANTHER" id="PTHR46136:SF19">
    <property type="entry name" value="TRANSCRIPTION FACTOR GTE12"/>
    <property type="match status" value="1"/>
</dbReference>
<evidence type="ECO:0000259" key="4">
    <source>
        <dbReference type="PROSITE" id="PS50014"/>
    </source>
</evidence>
<keyword evidence="6" id="KW-1185">Reference proteome</keyword>
<dbReference type="Gene3D" id="1.20.920.10">
    <property type="entry name" value="Bromodomain-like"/>
    <property type="match status" value="1"/>
</dbReference>
<evidence type="ECO:0000313" key="6">
    <source>
        <dbReference type="Proteomes" id="UP000077755"/>
    </source>
</evidence>
<dbReference type="AlphaFoldDB" id="A0AAF0WBL7"/>
<reference evidence="5" key="1">
    <citation type="journal article" date="2016" name="Nat. Genet.">
        <title>A high-quality carrot genome assembly provides new insights into carotenoid accumulation and asterid genome evolution.</title>
        <authorList>
            <person name="Iorizzo M."/>
            <person name="Ellison S."/>
            <person name="Senalik D."/>
            <person name="Zeng P."/>
            <person name="Satapoomin P."/>
            <person name="Huang J."/>
            <person name="Bowman M."/>
            <person name="Iovene M."/>
            <person name="Sanseverino W."/>
            <person name="Cavagnaro P."/>
            <person name="Yildiz M."/>
            <person name="Macko-Podgorni A."/>
            <person name="Moranska E."/>
            <person name="Grzebelus E."/>
            <person name="Grzebelus D."/>
            <person name="Ashrafi H."/>
            <person name="Zheng Z."/>
            <person name="Cheng S."/>
            <person name="Spooner D."/>
            <person name="Van Deynze A."/>
            <person name="Simon P."/>
        </authorList>
    </citation>
    <scope>NUCLEOTIDE SEQUENCE</scope>
    <source>
        <tissue evidence="5">Leaf</tissue>
    </source>
</reference>
<accession>A0AAF0WBL7</accession>
<name>A0AAF0WBL7_DAUCS</name>
<dbReference type="PANTHER" id="PTHR46136">
    <property type="entry name" value="TRANSCRIPTION FACTOR GTE8"/>
    <property type="match status" value="1"/>
</dbReference>
<evidence type="ECO:0000256" key="3">
    <source>
        <dbReference type="SAM" id="Coils"/>
    </source>
</evidence>
<evidence type="ECO:0000256" key="2">
    <source>
        <dbReference type="PROSITE-ProRule" id="PRU00035"/>
    </source>
</evidence>
<dbReference type="InterPro" id="IPR001487">
    <property type="entry name" value="Bromodomain"/>
</dbReference>
<dbReference type="EMBL" id="CP093343">
    <property type="protein sequence ID" value="WOG85030.1"/>
    <property type="molecule type" value="Genomic_DNA"/>
</dbReference>
<dbReference type="InterPro" id="IPR036427">
    <property type="entry name" value="Bromodomain-like_sf"/>
</dbReference>
<sequence>MTVQDSLPKPRLKIKFSCRPTEVVLKTGSCEASKQLWVKEDCSQNVSLDGNKESMRKESRKAVPRSSDSLKLYGADSVKDGFTQSSLKRGPSEVIDSVLNKRQKMDRSLKRYCGNILEALIKHPAALGFCDPVDPVKLNIPDYFSVISKPMDLGTVRAKLQKNMYFTVAEFKDDVRLTFSNAMLYNPFENYFHKSAKALDSIFNTKWKDLEARLKRESLNREESCLASFQERKTTETRQFCPGDSPLMGGIVTSMSISSEEKRKLTKAPGEAMMKKITDDLKISYARPANVSCMMLIATIQISAFLLLEDGHHLLDKETARNIQNSRCPGKVLQKVNASRSSCGSVKTIVSLNVAATRCCSCGSLKCQCSPQKGYAYEWSKRSPSARYAEQNCAASKSEHESSLTSNTYKSDPESDVAVSALDEENNCSSPQQSSLGTTAASADAWTPAIDLQLSPKKALRAAMLKNRFADTILKAKQKTLLDHVDKVGSVKLRQEKEKLERQQQEEKARIEDQIRAAKVASSLKAQEEREREREAARIALQKMEKTVEIEDNMKVLRELEMVLFEASQGDRFGNIMERIGLSIKNDYMDYEDEEDGLFSPDWEEGQICN</sequence>
<dbReference type="PRINTS" id="PR00503">
    <property type="entry name" value="BROMODOMAIN"/>
</dbReference>
<feature type="domain" description="Bromo" evidence="4">
    <location>
        <begin position="121"/>
        <end position="193"/>
    </location>
</feature>
<keyword evidence="1 2" id="KW-0103">Bromodomain</keyword>
<gene>
    <name evidence="5" type="ORF">DCAR_0104216</name>
</gene>
<reference evidence="5" key="2">
    <citation type="submission" date="2022-03" db="EMBL/GenBank/DDBJ databases">
        <title>Draft title - Genomic analysis of global carrot germplasm unveils the trajectory of domestication and the origin of high carotenoid orange carrot.</title>
        <authorList>
            <person name="Iorizzo M."/>
            <person name="Ellison S."/>
            <person name="Senalik D."/>
            <person name="Macko-Podgorni A."/>
            <person name="Grzebelus D."/>
            <person name="Bostan H."/>
            <person name="Rolling W."/>
            <person name="Curaba J."/>
            <person name="Simon P."/>
        </authorList>
    </citation>
    <scope>NUCLEOTIDE SEQUENCE</scope>
    <source>
        <tissue evidence="5">Leaf</tissue>
    </source>
</reference>
<dbReference type="SMART" id="SM00297">
    <property type="entry name" value="BROMO"/>
    <property type="match status" value="1"/>
</dbReference>
<evidence type="ECO:0000256" key="1">
    <source>
        <dbReference type="ARBA" id="ARBA00023117"/>
    </source>
</evidence>
<dbReference type="InterPro" id="IPR052442">
    <property type="entry name" value="Env_Response_Regulator"/>
</dbReference>
<dbReference type="Proteomes" id="UP000077755">
    <property type="component" value="Chromosome 1"/>
</dbReference>
<keyword evidence="3" id="KW-0175">Coiled coil</keyword>
<proteinExistence type="predicted"/>
<evidence type="ECO:0000313" key="5">
    <source>
        <dbReference type="EMBL" id="WOG85030.1"/>
    </source>
</evidence>